<comment type="caution">
    <text evidence="7">The sequence shown here is derived from an EMBL/GenBank/DDBJ whole genome shotgun (WGS) entry which is preliminary data.</text>
</comment>
<dbReference type="InterPro" id="IPR004090">
    <property type="entry name" value="Chemotax_Me-accpt_rcpt"/>
</dbReference>
<reference evidence="7 8" key="1">
    <citation type="submission" date="2021-04" db="EMBL/GenBank/DDBJ databases">
        <title>The genome sequence of Ideonella sp. 3Y2.</title>
        <authorList>
            <person name="Liu Y."/>
        </authorList>
    </citation>
    <scope>NUCLEOTIDE SEQUENCE [LARGE SCALE GENOMIC DNA]</scope>
    <source>
        <strain evidence="7 8">3Y2</strain>
    </source>
</reference>
<dbReference type="Pfam" id="PF00015">
    <property type="entry name" value="MCPsignal"/>
    <property type="match status" value="1"/>
</dbReference>
<dbReference type="GO" id="GO:0016020">
    <property type="term" value="C:membrane"/>
    <property type="evidence" value="ECO:0007669"/>
    <property type="project" value="InterPro"/>
</dbReference>
<organism evidence="7 8">
    <name type="scientific">Ideonella alba</name>
    <dbReference type="NCBI Taxonomy" id="2824118"/>
    <lineage>
        <taxon>Bacteria</taxon>
        <taxon>Pseudomonadati</taxon>
        <taxon>Pseudomonadota</taxon>
        <taxon>Betaproteobacteria</taxon>
        <taxon>Burkholderiales</taxon>
        <taxon>Sphaerotilaceae</taxon>
        <taxon>Ideonella</taxon>
    </lineage>
</organism>
<dbReference type="Pfam" id="PF00672">
    <property type="entry name" value="HAMP"/>
    <property type="match status" value="1"/>
</dbReference>
<feature type="domain" description="Methyl-accepting transducer" evidence="5">
    <location>
        <begin position="266"/>
        <end position="495"/>
    </location>
</feature>
<sequence>MNLLSRLSVKTRQLWLAALSALIVCACVAVALYETRALARSSQTSFVAKDVVADILPPPMYLIEMRLVVSQALEATLSIRRAEDELARLGREYDDRVAWWTAHPPYGLEQQLLGRQHAEGRAFIAAARDVLQHLKSGDREAATKALLTADALYLRHRAGVDETVTAGAALAESSMQEFADQSERAHQVLLTLMALGVTATLALAWGVSRSLLVPLRHAVRVAETVAAGDLTRQVRVDGRDETAQLLSSLNAMSGRLAEMVSEVRTASLHVASASTQISAGNQDLRQRTEVHQSELMATSASLAEVTRFVHENAASAQTARERAQVVSQTAGQGLKAVRDLTGMMSTISGSSRKVGEIVGLIESIAFQTNLLALNAAVEAARAGEQGKGFAVVAAEVRQLANRSSAASAEIRALVQASAADIQEGDRFAGVAHQAIEAMAAQVDEMGQRVGEIWETTFAQSSGINMLVETMQALANSSSSNVALVAQTAELAGGLEGQARQLAECVGAFQLPDSPRQVQPA</sequence>
<evidence type="ECO:0000256" key="3">
    <source>
        <dbReference type="PROSITE-ProRule" id="PRU00284"/>
    </source>
</evidence>
<evidence type="ECO:0000313" key="8">
    <source>
        <dbReference type="Proteomes" id="UP000676246"/>
    </source>
</evidence>
<gene>
    <name evidence="7" type="ORF">KAK03_20000</name>
</gene>
<evidence type="ECO:0000256" key="1">
    <source>
        <dbReference type="ARBA" id="ARBA00022500"/>
    </source>
</evidence>
<dbReference type="CDD" id="cd06225">
    <property type="entry name" value="HAMP"/>
    <property type="match status" value="1"/>
</dbReference>
<dbReference type="SUPFAM" id="SSF58104">
    <property type="entry name" value="Methyl-accepting chemotaxis protein (MCP) signaling domain"/>
    <property type="match status" value="1"/>
</dbReference>
<dbReference type="SMART" id="SM00304">
    <property type="entry name" value="HAMP"/>
    <property type="match status" value="1"/>
</dbReference>
<keyword evidence="8" id="KW-1185">Reference proteome</keyword>
<evidence type="ECO:0000313" key="7">
    <source>
        <dbReference type="EMBL" id="MBQ0932760.1"/>
    </source>
</evidence>
<evidence type="ECO:0000256" key="4">
    <source>
        <dbReference type="SAM" id="Phobius"/>
    </source>
</evidence>
<proteinExistence type="inferred from homology"/>
<dbReference type="GO" id="GO:0006935">
    <property type="term" value="P:chemotaxis"/>
    <property type="evidence" value="ECO:0007669"/>
    <property type="project" value="UniProtKB-KW"/>
</dbReference>
<evidence type="ECO:0000259" key="6">
    <source>
        <dbReference type="PROSITE" id="PS50885"/>
    </source>
</evidence>
<dbReference type="PANTHER" id="PTHR43531:SF11">
    <property type="entry name" value="METHYL-ACCEPTING CHEMOTAXIS PROTEIN 3"/>
    <property type="match status" value="1"/>
</dbReference>
<dbReference type="GO" id="GO:0004888">
    <property type="term" value="F:transmembrane signaling receptor activity"/>
    <property type="evidence" value="ECO:0007669"/>
    <property type="project" value="InterPro"/>
</dbReference>
<dbReference type="PROSITE" id="PS50111">
    <property type="entry name" value="CHEMOTAXIS_TRANSDUC_2"/>
    <property type="match status" value="1"/>
</dbReference>
<dbReference type="RefSeq" id="WP_210856469.1">
    <property type="nucleotide sequence ID" value="NZ_JAGQDD010000019.1"/>
</dbReference>
<dbReference type="PROSITE" id="PS51257">
    <property type="entry name" value="PROKAR_LIPOPROTEIN"/>
    <property type="match status" value="1"/>
</dbReference>
<name>A0A941BD92_9BURK</name>
<dbReference type="PRINTS" id="PR00260">
    <property type="entry name" value="CHEMTRNSDUCR"/>
</dbReference>
<protein>
    <submittedName>
        <fullName evidence="7">HAMP domain-containing protein</fullName>
    </submittedName>
</protein>
<feature type="transmembrane region" description="Helical" evidence="4">
    <location>
        <begin position="14"/>
        <end position="33"/>
    </location>
</feature>
<dbReference type="GO" id="GO:0007165">
    <property type="term" value="P:signal transduction"/>
    <property type="evidence" value="ECO:0007669"/>
    <property type="project" value="UniProtKB-KW"/>
</dbReference>
<evidence type="ECO:0000259" key="5">
    <source>
        <dbReference type="PROSITE" id="PS50111"/>
    </source>
</evidence>
<accession>A0A941BD92</accession>
<comment type="similarity">
    <text evidence="2">Belongs to the methyl-accepting chemotaxis (MCP) protein family.</text>
</comment>
<feature type="domain" description="HAMP" evidence="6">
    <location>
        <begin position="209"/>
        <end position="261"/>
    </location>
</feature>
<dbReference type="InterPro" id="IPR051310">
    <property type="entry name" value="MCP_chemotaxis"/>
</dbReference>
<dbReference type="EMBL" id="JAGQDD010000019">
    <property type="protein sequence ID" value="MBQ0932760.1"/>
    <property type="molecule type" value="Genomic_DNA"/>
</dbReference>
<dbReference type="InterPro" id="IPR003660">
    <property type="entry name" value="HAMP_dom"/>
</dbReference>
<dbReference type="Gene3D" id="1.10.287.950">
    <property type="entry name" value="Methyl-accepting chemotaxis protein"/>
    <property type="match status" value="1"/>
</dbReference>
<dbReference type="AlphaFoldDB" id="A0A941BD92"/>
<dbReference type="SMART" id="SM00283">
    <property type="entry name" value="MA"/>
    <property type="match status" value="1"/>
</dbReference>
<dbReference type="PANTHER" id="PTHR43531">
    <property type="entry name" value="PROTEIN ICFG"/>
    <property type="match status" value="1"/>
</dbReference>
<dbReference type="InterPro" id="IPR004089">
    <property type="entry name" value="MCPsignal_dom"/>
</dbReference>
<feature type="transmembrane region" description="Helical" evidence="4">
    <location>
        <begin position="188"/>
        <end position="207"/>
    </location>
</feature>
<evidence type="ECO:0000256" key="2">
    <source>
        <dbReference type="ARBA" id="ARBA00029447"/>
    </source>
</evidence>
<keyword evidence="3" id="KW-0807">Transducer</keyword>
<keyword evidence="4" id="KW-1133">Transmembrane helix</keyword>
<keyword evidence="4" id="KW-0472">Membrane</keyword>
<dbReference type="PROSITE" id="PS50885">
    <property type="entry name" value="HAMP"/>
    <property type="match status" value="1"/>
</dbReference>
<keyword evidence="1" id="KW-0145">Chemotaxis</keyword>
<dbReference type="Proteomes" id="UP000676246">
    <property type="component" value="Unassembled WGS sequence"/>
</dbReference>
<keyword evidence="4" id="KW-0812">Transmembrane</keyword>